<keyword evidence="2" id="KW-1185">Reference proteome</keyword>
<sequence length="58" mass="6303">MHVVQKQSTAPSPEMFYETGDNMRVPRLGISDGAIQCEPANSRVICKEAIQAEVKVAA</sequence>
<organism evidence="1 2">
    <name type="scientific">Neokomagataea thailandica NBRC 106555</name>
    <dbReference type="NCBI Taxonomy" id="1223520"/>
    <lineage>
        <taxon>Bacteria</taxon>
        <taxon>Pseudomonadati</taxon>
        <taxon>Pseudomonadota</taxon>
        <taxon>Alphaproteobacteria</taxon>
        <taxon>Acetobacterales</taxon>
        <taxon>Acetobacteraceae</taxon>
        <taxon>Neokomagataea</taxon>
    </lineage>
</organism>
<dbReference type="EMBL" id="BAQC01000051">
    <property type="protein sequence ID" value="GBR54316.1"/>
    <property type="molecule type" value="Genomic_DNA"/>
</dbReference>
<dbReference type="Proteomes" id="UP001062632">
    <property type="component" value="Unassembled WGS sequence"/>
</dbReference>
<evidence type="ECO:0000313" key="1">
    <source>
        <dbReference type="EMBL" id="GBR54316.1"/>
    </source>
</evidence>
<proteinExistence type="predicted"/>
<evidence type="ECO:0000313" key="2">
    <source>
        <dbReference type="Proteomes" id="UP001062632"/>
    </source>
</evidence>
<reference evidence="1 2" key="1">
    <citation type="submission" date="2013-04" db="EMBL/GenBank/DDBJ databases">
        <title>The genome sequencing project of 58 acetic acid bacteria.</title>
        <authorList>
            <person name="Okamoto-Kainuma A."/>
            <person name="Ishikawa M."/>
            <person name="Umino S."/>
            <person name="Koizumi Y."/>
            <person name="Shiwa Y."/>
            <person name="Yoshikawa H."/>
            <person name="Matsutani M."/>
            <person name="Matsushita K."/>
        </authorList>
    </citation>
    <scope>NUCLEOTIDE SEQUENCE [LARGE SCALE GENOMIC DNA]</scope>
    <source>
        <strain evidence="1 2">NBRC 106555</strain>
    </source>
</reference>
<accession>A0ABQ0QRL0</accession>
<protein>
    <submittedName>
        <fullName evidence="1">Uncharacterized protein</fullName>
    </submittedName>
</protein>
<name>A0ABQ0QRL0_9PROT</name>
<comment type="caution">
    <text evidence="1">The sequence shown here is derived from an EMBL/GenBank/DDBJ whole genome shotgun (WGS) entry which is preliminary data.</text>
</comment>
<gene>
    <name evidence="1" type="ORF">AA106555_1634</name>
</gene>